<feature type="transmembrane region" description="Helical" evidence="1">
    <location>
        <begin position="20"/>
        <end position="37"/>
    </location>
</feature>
<feature type="transmembrane region" description="Helical" evidence="1">
    <location>
        <begin position="43"/>
        <end position="68"/>
    </location>
</feature>
<dbReference type="Proteomes" id="UP000070121">
    <property type="component" value="Unassembled WGS sequence"/>
</dbReference>
<comment type="caution">
    <text evidence="2">The sequence shown here is derived from an EMBL/GenBank/DDBJ whole genome shotgun (WGS) entry which is preliminary data.</text>
</comment>
<organism evidence="2 3">
    <name type="scientific">Colletotrichum salicis</name>
    <dbReference type="NCBI Taxonomy" id="1209931"/>
    <lineage>
        <taxon>Eukaryota</taxon>
        <taxon>Fungi</taxon>
        <taxon>Dikarya</taxon>
        <taxon>Ascomycota</taxon>
        <taxon>Pezizomycotina</taxon>
        <taxon>Sordariomycetes</taxon>
        <taxon>Hypocreomycetidae</taxon>
        <taxon>Glomerellales</taxon>
        <taxon>Glomerellaceae</taxon>
        <taxon>Colletotrichum</taxon>
        <taxon>Colletotrichum acutatum species complex</taxon>
    </lineage>
</organism>
<keyword evidence="1" id="KW-0472">Membrane</keyword>
<name>A0A135UVE4_9PEZI</name>
<accession>A0A135UVE4</accession>
<evidence type="ECO:0000313" key="2">
    <source>
        <dbReference type="EMBL" id="KXH64378.1"/>
    </source>
</evidence>
<protein>
    <submittedName>
        <fullName evidence="2">Uncharacterized protein</fullName>
    </submittedName>
</protein>
<keyword evidence="3" id="KW-1185">Reference proteome</keyword>
<dbReference type="OrthoDB" id="4795428at2759"/>
<feature type="transmembrane region" description="Helical" evidence="1">
    <location>
        <begin position="129"/>
        <end position="158"/>
    </location>
</feature>
<proteinExistence type="predicted"/>
<evidence type="ECO:0000256" key="1">
    <source>
        <dbReference type="SAM" id="Phobius"/>
    </source>
</evidence>
<dbReference type="EMBL" id="JFFI01000975">
    <property type="protein sequence ID" value="KXH64378.1"/>
    <property type="molecule type" value="Genomic_DNA"/>
</dbReference>
<evidence type="ECO:0000313" key="3">
    <source>
        <dbReference type="Proteomes" id="UP000070121"/>
    </source>
</evidence>
<sequence length="286" mass="33233">MITSTHPFSLSLRTTWPPSLLAAIFTLFITPLETGFYRADLSMAYAIFAAALIYFSLTLNAAIVMTPLRTKFQEIKKNDEVFSQIGTFNRWLVEGYLHSFFLFPNLLGPIIACWIIFPDNRYFDNLAHLYGFVIGMLHMPLLLSLAIHIVVHLFFLVLRWIVAKTSRLVWAVSDYIHKHPCESTQKYLFALHIWLEELPDRTEAAIDRKLLCTEWLFLQLVAGFACTSLVCMLYTMIVETFRPYLQRLGVHLTAEILLYVRDFIFEVGHWIEGLVVRQSVWEDMNL</sequence>
<feature type="transmembrane region" description="Helical" evidence="1">
    <location>
        <begin position="215"/>
        <end position="237"/>
    </location>
</feature>
<keyword evidence="1" id="KW-1133">Transmembrane helix</keyword>
<feature type="transmembrane region" description="Helical" evidence="1">
    <location>
        <begin position="96"/>
        <end position="117"/>
    </location>
</feature>
<keyword evidence="1" id="KW-0812">Transmembrane</keyword>
<reference evidence="2 3" key="1">
    <citation type="submission" date="2014-02" db="EMBL/GenBank/DDBJ databases">
        <title>The genome sequence of Colletotrichum salicis CBS 607.94.</title>
        <authorList>
            <person name="Baroncelli R."/>
            <person name="Thon M.R."/>
        </authorList>
    </citation>
    <scope>NUCLEOTIDE SEQUENCE [LARGE SCALE GENOMIC DNA]</scope>
    <source>
        <strain evidence="2 3">CBS 607.94</strain>
    </source>
</reference>
<gene>
    <name evidence="2" type="ORF">CSAL01_07947</name>
</gene>
<dbReference type="AlphaFoldDB" id="A0A135UVE4"/>